<reference evidence="1 2" key="1">
    <citation type="submission" date="2019-07" db="EMBL/GenBank/DDBJ databases">
        <title>Genomic Encyclopedia of Type Strains, Phase I: the one thousand microbial genomes (KMG-I) project.</title>
        <authorList>
            <person name="Kyrpides N."/>
        </authorList>
    </citation>
    <scope>NUCLEOTIDE SEQUENCE [LARGE SCALE GENOMIC DNA]</scope>
    <source>
        <strain evidence="1 2">DSM 6562</strain>
    </source>
</reference>
<evidence type="ECO:0000313" key="1">
    <source>
        <dbReference type="EMBL" id="TYO92277.1"/>
    </source>
</evidence>
<accession>A0A5S4ZMD7</accession>
<protein>
    <submittedName>
        <fullName evidence="1">Uncharacterized protein</fullName>
    </submittedName>
</protein>
<organism evidence="1 2">
    <name type="scientific">Desulfallas thermosapovorans DSM 6562</name>
    <dbReference type="NCBI Taxonomy" id="1121431"/>
    <lineage>
        <taxon>Bacteria</taxon>
        <taxon>Bacillati</taxon>
        <taxon>Bacillota</taxon>
        <taxon>Clostridia</taxon>
        <taxon>Eubacteriales</taxon>
        <taxon>Desulfallaceae</taxon>
        <taxon>Desulfallas</taxon>
    </lineage>
</organism>
<proteinExistence type="predicted"/>
<keyword evidence="2" id="KW-1185">Reference proteome</keyword>
<sequence>MSINCSNCGIAKRENNKLRCLKYNYLMAPNAPENWRDCNYYTPHMEEDGAVLSPEEHLMLKEVEMQSRGFKGAGVVSCIE</sequence>
<dbReference type="AlphaFoldDB" id="A0A5S4ZMD7"/>
<dbReference type="Proteomes" id="UP000323166">
    <property type="component" value="Unassembled WGS sequence"/>
</dbReference>
<dbReference type="EMBL" id="VNHM01000030">
    <property type="protein sequence ID" value="TYO92277.1"/>
    <property type="molecule type" value="Genomic_DNA"/>
</dbReference>
<gene>
    <name evidence="1" type="ORF">LX24_02935</name>
</gene>
<comment type="caution">
    <text evidence="1">The sequence shown here is derived from an EMBL/GenBank/DDBJ whole genome shotgun (WGS) entry which is preliminary data.</text>
</comment>
<evidence type="ECO:0000313" key="2">
    <source>
        <dbReference type="Proteomes" id="UP000323166"/>
    </source>
</evidence>
<name>A0A5S4ZMD7_9FIRM</name>